<dbReference type="EMBL" id="BOQL01000057">
    <property type="protein sequence ID" value="GIM75469.1"/>
    <property type="molecule type" value="Genomic_DNA"/>
</dbReference>
<feature type="compositionally biased region" description="Gly residues" evidence="2">
    <location>
        <begin position="379"/>
        <end position="398"/>
    </location>
</feature>
<dbReference type="InterPro" id="IPR007621">
    <property type="entry name" value="TPM_dom"/>
</dbReference>
<keyword evidence="3" id="KW-0812">Transmembrane</keyword>
<dbReference type="Pfam" id="PF04536">
    <property type="entry name" value="TPM_phosphatase"/>
    <property type="match status" value="1"/>
</dbReference>
<keyword evidence="7" id="KW-1185">Reference proteome</keyword>
<evidence type="ECO:0000256" key="2">
    <source>
        <dbReference type="SAM" id="MobiDB-lite"/>
    </source>
</evidence>
<feature type="chain" id="PRO_5037609235" description="TPM domain-containing protein" evidence="4">
    <location>
        <begin position="25"/>
        <end position="674"/>
    </location>
</feature>
<feature type="transmembrane region" description="Helical" evidence="3">
    <location>
        <begin position="159"/>
        <end position="179"/>
    </location>
</feature>
<feature type="region of interest" description="Disordered" evidence="2">
    <location>
        <begin position="375"/>
        <end position="398"/>
    </location>
</feature>
<evidence type="ECO:0000256" key="1">
    <source>
        <dbReference type="SAM" id="Coils"/>
    </source>
</evidence>
<comment type="caution">
    <text evidence="6">The sequence shown here is derived from an EMBL/GenBank/DDBJ whole genome shotgun (WGS) entry which is preliminary data.</text>
</comment>
<evidence type="ECO:0000256" key="4">
    <source>
        <dbReference type="SAM" id="SignalP"/>
    </source>
</evidence>
<feature type="signal peptide" evidence="4">
    <location>
        <begin position="1"/>
        <end position="24"/>
    </location>
</feature>
<dbReference type="Gene3D" id="3.10.310.50">
    <property type="match status" value="1"/>
</dbReference>
<evidence type="ECO:0000256" key="3">
    <source>
        <dbReference type="SAM" id="Phobius"/>
    </source>
</evidence>
<feature type="coiled-coil region" evidence="1">
    <location>
        <begin position="496"/>
        <end position="523"/>
    </location>
</feature>
<feature type="region of interest" description="Disordered" evidence="2">
    <location>
        <begin position="649"/>
        <end position="674"/>
    </location>
</feature>
<keyword evidence="3" id="KW-1133">Transmembrane helix</keyword>
<name>A0A919SPY7_9ACTN</name>
<reference evidence="6" key="1">
    <citation type="submission" date="2021-03" db="EMBL/GenBank/DDBJ databases">
        <title>Whole genome shotgun sequence of Actinoplanes auranticolor NBRC 12245.</title>
        <authorList>
            <person name="Komaki H."/>
            <person name="Tamura T."/>
        </authorList>
    </citation>
    <scope>NUCLEOTIDE SEQUENCE</scope>
    <source>
        <strain evidence="6">NBRC 12245</strain>
    </source>
</reference>
<evidence type="ECO:0000313" key="6">
    <source>
        <dbReference type="EMBL" id="GIM75469.1"/>
    </source>
</evidence>
<evidence type="ECO:0000313" key="7">
    <source>
        <dbReference type="Proteomes" id="UP000681340"/>
    </source>
</evidence>
<sequence length="674" mass="68081">MVTFLRRTVLVVLALLLVPAPARADAPMRVPTQVTDEAGALGSRTAAVDTALARLQSDTGMQLFVVFVESFDGTPAQTWTDETARLSDLGERDALLAVATRDRSYAYSFPDDSRFSNAELADVATEDIEPALSRGDWSGAVIAATEGYSQAAAGSSGSLSWVLILLAVIIGGALIWVLLRRRRRAQPAPPEVTGPPTEELTATANALLIELDDDLRASESELGLATAQYGPEATAQFRAALDASRQDVAEAFRLRMTLEEEPAPDEETRRRTLGEIIAKCRAADERLDAESEAFDRLRDLEGRAEQVADEVDGRRAAVEAALPAATGALQDLTQRYAGPTVTGISANLDQARERVRFTAEAVGRARAALAGNTASAAGVGQGGSGGVPGDAGSPGGGRAEAALALRAAEQAVGQAEQLVAAVQRAGADLATARSAADALITELDAEIAAGRAALAGGSAVPAGLGAAVTGAEQAVSEVRRQLSSAKTDPVTAVATLQAADAALDRALAEAQDAAERAARARSLLAQALPVARAEVAAAGDFISTRRGAIDAGARASLSEAQRHLALAEGLAGSDPVAALGEAQQAQQLAAGAGQAARADVQSWGGYGGGGGYGGRGGFDEAFAGAVLGGILSGGGGGFGGGFGRGGGFGGSASRGRRSGGGGGGGGRRGGGGRF</sequence>
<protein>
    <recommendedName>
        <fullName evidence="5">TPM domain-containing protein</fullName>
    </recommendedName>
</protein>
<proteinExistence type="predicted"/>
<keyword evidence="1" id="KW-0175">Coiled coil</keyword>
<organism evidence="6 7">
    <name type="scientific">Actinoplanes auranticolor</name>
    <dbReference type="NCBI Taxonomy" id="47988"/>
    <lineage>
        <taxon>Bacteria</taxon>
        <taxon>Bacillati</taxon>
        <taxon>Actinomycetota</taxon>
        <taxon>Actinomycetes</taxon>
        <taxon>Micromonosporales</taxon>
        <taxon>Micromonosporaceae</taxon>
        <taxon>Actinoplanes</taxon>
    </lineage>
</organism>
<dbReference type="AlphaFoldDB" id="A0A919SPY7"/>
<gene>
    <name evidence="6" type="ORF">Aau02nite_66090</name>
</gene>
<accession>A0A919SPY7</accession>
<dbReference type="Proteomes" id="UP000681340">
    <property type="component" value="Unassembled WGS sequence"/>
</dbReference>
<keyword evidence="3" id="KW-0472">Membrane</keyword>
<feature type="domain" description="TPM" evidence="5">
    <location>
        <begin position="34"/>
        <end position="149"/>
    </location>
</feature>
<keyword evidence="4" id="KW-0732">Signal</keyword>
<evidence type="ECO:0000259" key="5">
    <source>
        <dbReference type="Pfam" id="PF04536"/>
    </source>
</evidence>